<organism evidence="2 3">
    <name type="scientific">Peltaster fructicola</name>
    <dbReference type="NCBI Taxonomy" id="286661"/>
    <lineage>
        <taxon>Eukaryota</taxon>
        <taxon>Fungi</taxon>
        <taxon>Dikarya</taxon>
        <taxon>Ascomycota</taxon>
        <taxon>Pezizomycotina</taxon>
        <taxon>Dothideomycetes</taxon>
        <taxon>Dothideomycetes incertae sedis</taxon>
        <taxon>Peltaster</taxon>
    </lineage>
</organism>
<dbReference type="Proteomes" id="UP000503462">
    <property type="component" value="Chromosome 2"/>
</dbReference>
<sequence length="150" mass="16855">MVFSCFNGSSRRDSEAFDPEPVARKTTMKKRSTFQLRRVATNTPSVSSSRTSSNASIAQLPPCPHLDDPKIDALMMPVPNDGRQSRCLRLSYPKIYSNIVTDMKEAKGCRDWRNFAVFEADDVDDSISADDLARKKSEDYEKKMAAFGSF</sequence>
<evidence type="ECO:0000313" key="3">
    <source>
        <dbReference type="Proteomes" id="UP000503462"/>
    </source>
</evidence>
<protein>
    <submittedName>
        <fullName evidence="2">Uncharacterized protein</fullName>
    </submittedName>
</protein>
<name>A0A6H0XU08_9PEZI</name>
<dbReference type="EMBL" id="CP051140">
    <property type="protein sequence ID" value="QIW98097.1"/>
    <property type="molecule type" value="Genomic_DNA"/>
</dbReference>
<dbReference type="OrthoDB" id="3624838at2759"/>
<feature type="compositionally biased region" description="Low complexity" evidence="1">
    <location>
        <begin position="45"/>
        <end position="56"/>
    </location>
</feature>
<evidence type="ECO:0000313" key="2">
    <source>
        <dbReference type="EMBL" id="QIW98097.1"/>
    </source>
</evidence>
<reference evidence="2 3" key="1">
    <citation type="journal article" date="2016" name="Sci. Rep.">
        <title>Peltaster fructicola genome reveals evolution from an invasive phytopathogen to an ectophytic parasite.</title>
        <authorList>
            <person name="Xu C."/>
            <person name="Chen H."/>
            <person name="Gleason M.L."/>
            <person name="Xu J.R."/>
            <person name="Liu H."/>
            <person name="Zhang R."/>
            <person name="Sun G."/>
        </authorList>
    </citation>
    <scope>NUCLEOTIDE SEQUENCE [LARGE SCALE GENOMIC DNA]</scope>
    <source>
        <strain evidence="2 3">LNHT1506</strain>
    </source>
</reference>
<gene>
    <name evidence="2" type="ORF">AMS68_003615</name>
</gene>
<dbReference type="AlphaFoldDB" id="A0A6H0XU08"/>
<keyword evidence="3" id="KW-1185">Reference proteome</keyword>
<proteinExistence type="predicted"/>
<evidence type="ECO:0000256" key="1">
    <source>
        <dbReference type="SAM" id="MobiDB-lite"/>
    </source>
</evidence>
<accession>A0A6H0XU08</accession>
<feature type="region of interest" description="Disordered" evidence="1">
    <location>
        <begin position="1"/>
        <end position="64"/>
    </location>
</feature>